<gene>
    <name evidence="1" type="ORF">I41_37260</name>
</gene>
<evidence type="ECO:0000313" key="1">
    <source>
        <dbReference type="EMBL" id="QDT74529.1"/>
    </source>
</evidence>
<evidence type="ECO:0000313" key="2">
    <source>
        <dbReference type="Proteomes" id="UP000317909"/>
    </source>
</evidence>
<keyword evidence="2" id="KW-1185">Reference proteome</keyword>
<dbReference type="KEGG" id="llh:I41_37260"/>
<protein>
    <submittedName>
        <fullName evidence="1">Uncharacterized protein</fullName>
    </submittedName>
</protein>
<dbReference type="Proteomes" id="UP000317909">
    <property type="component" value="Chromosome"/>
</dbReference>
<reference evidence="1 2" key="1">
    <citation type="submission" date="2019-02" db="EMBL/GenBank/DDBJ databases">
        <title>Deep-cultivation of Planctomycetes and their phenomic and genomic characterization uncovers novel biology.</title>
        <authorList>
            <person name="Wiegand S."/>
            <person name="Jogler M."/>
            <person name="Boedeker C."/>
            <person name="Pinto D."/>
            <person name="Vollmers J."/>
            <person name="Rivas-Marin E."/>
            <person name="Kohn T."/>
            <person name="Peeters S.H."/>
            <person name="Heuer A."/>
            <person name="Rast P."/>
            <person name="Oberbeckmann S."/>
            <person name="Bunk B."/>
            <person name="Jeske O."/>
            <person name="Meyerdierks A."/>
            <person name="Storesund J.E."/>
            <person name="Kallscheuer N."/>
            <person name="Luecker S."/>
            <person name="Lage O.M."/>
            <person name="Pohl T."/>
            <person name="Merkel B.J."/>
            <person name="Hornburger P."/>
            <person name="Mueller R.-W."/>
            <person name="Bruemmer F."/>
            <person name="Labrenz M."/>
            <person name="Spormann A.M."/>
            <person name="Op den Camp H."/>
            <person name="Overmann J."/>
            <person name="Amann R."/>
            <person name="Jetten M.S.M."/>
            <person name="Mascher T."/>
            <person name="Medema M.H."/>
            <person name="Devos D.P."/>
            <person name="Kaster A.-K."/>
            <person name="Ovreas L."/>
            <person name="Rohde M."/>
            <person name="Galperin M.Y."/>
            <person name="Jogler C."/>
        </authorList>
    </citation>
    <scope>NUCLEOTIDE SEQUENCE [LARGE SCALE GENOMIC DNA]</scope>
    <source>
        <strain evidence="1 2">I41</strain>
    </source>
</reference>
<organism evidence="1 2">
    <name type="scientific">Lacipirellula limnantheis</name>
    <dbReference type="NCBI Taxonomy" id="2528024"/>
    <lineage>
        <taxon>Bacteria</taxon>
        <taxon>Pseudomonadati</taxon>
        <taxon>Planctomycetota</taxon>
        <taxon>Planctomycetia</taxon>
        <taxon>Pirellulales</taxon>
        <taxon>Lacipirellulaceae</taxon>
        <taxon>Lacipirellula</taxon>
    </lineage>
</organism>
<sequence>MSEGTAIYYKDFACPGCDAGLNPADCQAIIGDTVELDLDALGILGTAPIVSGCDPMPSTCVVEIDWGSQMPIVSRQQADGNYSHRCQKCGQGRVNKYPRYAFTCACPADVQRAPFAPPVFAPRSAAGRTESVVKLPCVFLGEPTGKRHKVGCVATYLAEHYCRCPSREPVEIQSRRQTQSNILTPKAIPRGRCRDLDVYRGAVVACADCPFFERVCFRPRCCSEGRGLSECECNPPCDLPQLRAYRT</sequence>
<proteinExistence type="predicted"/>
<accession>A0A517U1L6</accession>
<dbReference type="RefSeq" id="WP_145434267.1">
    <property type="nucleotide sequence ID" value="NZ_CP036339.1"/>
</dbReference>
<dbReference type="AlphaFoldDB" id="A0A517U1L6"/>
<name>A0A517U1L6_9BACT</name>
<dbReference type="EMBL" id="CP036339">
    <property type="protein sequence ID" value="QDT74529.1"/>
    <property type="molecule type" value="Genomic_DNA"/>
</dbReference>